<dbReference type="Pfam" id="PF01029">
    <property type="entry name" value="NusB"/>
    <property type="match status" value="1"/>
</dbReference>
<dbReference type="GO" id="GO:0006353">
    <property type="term" value="P:DNA-templated transcription termination"/>
    <property type="evidence" value="ECO:0007669"/>
    <property type="project" value="UniProtKB-UniRule"/>
</dbReference>
<proteinExistence type="inferred from homology"/>
<feature type="domain" description="NusB/RsmB/TIM44" evidence="7">
    <location>
        <begin position="14"/>
        <end position="138"/>
    </location>
</feature>
<dbReference type="NCBIfam" id="TIGR01951">
    <property type="entry name" value="nusB"/>
    <property type="match status" value="1"/>
</dbReference>
<dbReference type="EMBL" id="SOBT01000008">
    <property type="protein sequence ID" value="TDU32278.1"/>
    <property type="molecule type" value="Genomic_DNA"/>
</dbReference>
<evidence type="ECO:0000259" key="7">
    <source>
        <dbReference type="Pfam" id="PF01029"/>
    </source>
</evidence>
<evidence type="ECO:0000256" key="1">
    <source>
        <dbReference type="ARBA" id="ARBA00005952"/>
    </source>
</evidence>
<keyword evidence="3 6" id="KW-0694">RNA-binding</keyword>
<organism evidence="8 9">
    <name type="scientific">Panacagrimonas perspica</name>
    <dbReference type="NCBI Taxonomy" id="381431"/>
    <lineage>
        <taxon>Bacteria</taxon>
        <taxon>Pseudomonadati</taxon>
        <taxon>Pseudomonadota</taxon>
        <taxon>Gammaproteobacteria</taxon>
        <taxon>Nevskiales</taxon>
        <taxon>Nevskiaceae</taxon>
        <taxon>Panacagrimonas</taxon>
    </lineage>
</organism>
<dbReference type="GO" id="GO:0003723">
    <property type="term" value="F:RNA binding"/>
    <property type="evidence" value="ECO:0007669"/>
    <property type="project" value="UniProtKB-UniRule"/>
</dbReference>
<dbReference type="PANTHER" id="PTHR11078">
    <property type="entry name" value="N UTILIZATION SUBSTANCE PROTEIN B-RELATED"/>
    <property type="match status" value="1"/>
</dbReference>
<keyword evidence="2 6" id="KW-0889">Transcription antitermination</keyword>
<accession>A0A4R7PDT4</accession>
<dbReference type="InterPro" id="IPR011605">
    <property type="entry name" value="NusB_fam"/>
</dbReference>
<keyword evidence="9" id="KW-1185">Reference proteome</keyword>
<dbReference type="InterPro" id="IPR035926">
    <property type="entry name" value="NusB-like_sf"/>
</dbReference>
<comment type="caution">
    <text evidence="8">The sequence shown here is derived from an EMBL/GenBank/DDBJ whole genome shotgun (WGS) entry which is preliminary data.</text>
</comment>
<evidence type="ECO:0000256" key="4">
    <source>
        <dbReference type="ARBA" id="ARBA00023015"/>
    </source>
</evidence>
<dbReference type="AlphaFoldDB" id="A0A4R7PDT4"/>
<evidence type="ECO:0000313" key="9">
    <source>
        <dbReference type="Proteomes" id="UP000295341"/>
    </source>
</evidence>
<sequence length="147" mass="16295">MTGEAPPISRRGLSRRLTVQALYQWLVNETQPETLLKQFRDQEEGLGRADPVYFEELLKGTVADAVALTMSLVPHLDRPLNQLDPVEHAILLLGAYEMASKPEVPWKVVVNESVNLAKMFGAEDGYKFVNGVLDKLARSSRSAEMGG</sequence>
<dbReference type="PANTHER" id="PTHR11078:SF3">
    <property type="entry name" value="ANTITERMINATION NUSB DOMAIN-CONTAINING PROTEIN"/>
    <property type="match status" value="1"/>
</dbReference>
<comment type="function">
    <text evidence="6">Involved in transcription antitermination. Required for transcription of ribosomal RNA (rRNA) genes. Binds specifically to the boxA antiterminator sequence of the ribosomal RNA (rrn) operons.</text>
</comment>
<evidence type="ECO:0000256" key="2">
    <source>
        <dbReference type="ARBA" id="ARBA00022814"/>
    </source>
</evidence>
<reference evidence="8 9" key="1">
    <citation type="submission" date="2019-03" db="EMBL/GenBank/DDBJ databases">
        <title>Genomic Encyclopedia of Type Strains, Phase IV (KMG-IV): sequencing the most valuable type-strain genomes for metagenomic binning, comparative biology and taxonomic classification.</title>
        <authorList>
            <person name="Goeker M."/>
        </authorList>
    </citation>
    <scope>NUCLEOTIDE SEQUENCE [LARGE SCALE GENOMIC DNA]</scope>
    <source>
        <strain evidence="8 9">DSM 26377</strain>
    </source>
</reference>
<dbReference type="HAMAP" id="MF_00073">
    <property type="entry name" value="NusB"/>
    <property type="match status" value="1"/>
</dbReference>
<keyword evidence="4 6" id="KW-0805">Transcription regulation</keyword>
<evidence type="ECO:0000256" key="3">
    <source>
        <dbReference type="ARBA" id="ARBA00022884"/>
    </source>
</evidence>
<name>A0A4R7PDT4_9GAMM</name>
<dbReference type="GO" id="GO:0005829">
    <property type="term" value="C:cytosol"/>
    <property type="evidence" value="ECO:0007669"/>
    <property type="project" value="TreeGrafter"/>
</dbReference>
<gene>
    <name evidence="6" type="primary">nusB</name>
    <name evidence="8" type="ORF">DFR24_1669</name>
</gene>
<keyword evidence="5 6" id="KW-0804">Transcription</keyword>
<dbReference type="SUPFAM" id="SSF48013">
    <property type="entry name" value="NusB-like"/>
    <property type="match status" value="1"/>
</dbReference>
<dbReference type="GO" id="GO:0031564">
    <property type="term" value="P:transcription antitermination"/>
    <property type="evidence" value="ECO:0007669"/>
    <property type="project" value="UniProtKB-KW"/>
</dbReference>
<dbReference type="OrthoDB" id="9789556at2"/>
<dbReference type="InterPro" id="IPR006027">
    <property type="entry name" value="NusB_RsmB_TIM44"/>
</dbReference>
<dbReference type="RefSeq" id="WP_133880791.1">
    <property type="nucleotide sequence ID" value="NZ_MWIN01000001.1"/>
</dbReference>
<comment type="similarity">
    <text evidence="1 6">Belongs to the NusB family.</text>
</comment>
<protein>
    <recommendedName>
        <fullName evidence="6">Transcription antitermination protein NusB</fullName>
    </recommendedName>
    <alternativeName>
        <fullName evidence="6">Antitermination factor NusB</fullName>
    </alternativeName>
</protein>
<evidence type="ECO:0000313" key="8">
    <source>
        <dbReference type="EMBL" id="TDU32278.1"/>
    </source>
</evidence>
<evidence type="ECO:0000256" key="5">
    <source>
        <dbReference type="ARBA" id="ARBA00023163"/>
    </source>
</evidence>
<dbReference type="Proteomes" id="UP000295341">
    <property type="component" value="Unassembled WGS sequence"/>
</dbReference>
<evidence type="ECO:0000256" key="6">
    <source>
        <dbReference type="HAMAP-Rule" id="MF_00073"/>
    </source>
</evidence>
<dbReference type="Gene3D" id="1.10.940.10">
    <property type="entry name" value="NusB-like"/>
    <property type="match status" value="1"/>
</dbReference>